<dbReference type="NCBIfam" id="NF001923">
    <property type="entry name" value="PRK00701.1"/>
    <property type="match status" value="1"/>
</dbReference>
<evidence type="ECO:0000313" key="7">
    <source>
        <dbReference type="EMBL" id="KRM28660.1"/>
    </source>
</evidence>
<comment type="caution">
    <text evidence="7">The sequence shown here is derived from an EMBL/GenBank/DDBJ whole genome shotgun (WGS) entry which is preliminary data.</text>
</comment>
<accession>A0ABR5PK78</accession>
<keyword evidence="5 6" id="KW-0472">Membrane</keyword>
<feature type="transmembrane region" description="Helical" evidence="6">
    <location>
        <begin position="151"/>
        <end position="171"/>
    </location>
</feature>
<keyword evidence="8" id="KW-1185">Reference proteome</keyword>
<evidence type="ECO:0000256" key="2">
    <source>
        <dbReference type="ARBA" id="ARBA00022448"/>
    </source>
</evidence>
<dbReference type="NCBIfam" id="NF037982">
    <property type="entry name" value="Nramp_1"/>
    <property type="match status" value="1"/>
</dbReference>
<feature type="transmembrane region" description="Helical" evidence="6">
    <location>
        <begin position="38"/>
        <end position="57"/>
    </location>
</feature>
<proteinExistence type="predicted"/>
<gene>
    <name evidence="7" type="ORF">FC65_GL001643</name>
</gene>
<feature type="transmembrane region" description="Helical" evidence="6">
    <location>
        <begin position="120"/>
        <end position="145"/>
    </location>
</feature>
<feature type="transmembrane region" description="Helical" evidence="6">
    <location>
        <begin position="77"/>
        <end position="100"/>
    </location>
</feature>
<dbReference type="EMBL" id="AZFI01000046">
    <property type="protein sequence ID" value="KRM28660.1"/>
    <property type="molecule type" value="Genomic_DNA"/>
</dbReference>
<sequence length="386" mass="41935">MVQEDIEKKDNKFLGKTTEENKSLDEVNGSIKVPKNAGFWRTLLTYTGPGILIAVGYMDPGNWITSIAGGAQFKYALLTVVLISSLIAMLLQAMSARLGIVTGKDLAQLTREHTSKTGGFILWIITELAIMATDIAEIIGSAIALKLIFKIPLIVGIVITAADVLLLLFLMKLGFRKIEAIVATLVAVILFVFLYEVLLAEPHFAEIMAGYVPTKEVITNKSMLYLTLGIVGATVMPHDLYLGSSITQTREVDRSDPDSVTRSIKFSTIDSNIQLTIAFVVNSLLLILGAALFYGTNSKLGRFVDLFNSLNDPSIVGSIASPVLSMLFAVALLASGQSSTITGTLSGQIIMEGFINLRMPLWAQRLITRLISVAPVIMVRLLLPWQ</sequence>
<dbReference type="InterPro" id="IPR001046">
    <property type="entry name" value="NRAMP_fam"/>
</dbReference>
<dbReference type="Proteomes" id="UP000051217">
    <property type="component" value="Unassembled WGS sequence"/>
</dbReference>
<feature type="transmembrane region" description="Helical" evidence="6">
    <location>
        <begin position="275"/>
        <end position="295"/>
    </location>
</feature>
<evidence type="ECO:0000256" key="3">
    <source>
        <dbReference type="ARBA" id="ARBA00022692"/>
    </source>
</evidence>
<dbReference type="NCBIfam" id="TIGR01197">
    <property type="entry name" value="nramp"/>
    <property type="match status" value="1"/>
</dbReference>
<dbReference type="PANTHER" id="PTHR11706:SF33">
    <property type="entry name" value="NATURAL RESISTANCE-ASSOCIATED MACROPHAGE PROTEIN 2"/>
    <property type="match status" value="1"/>
</dbReference>
<evidence type="ECO:0000256" key="5">
    <source>
        <dbReference type="ARBA" id="ARBA00023136"/>
    </source>
</evidence>
<comment type="subcellular location">
    <subcellularLocation>
        <location evidence="1">Membrane</location>
        <topology evidence="1">Multi-pass membrane protein</topology>
    </subcellularLocation>
</comment>
<keyword evidence="3 6" id="KW-0812">Transmembrane</keyword>
<feature type="transmembrane region" description="Helical" evidence="6">
    <location>
        <begin position="315"/>
        <end position="334"/>
    </location>
</feature>
<evidence type="ECO:0000313" key="8">
    <source>
        <dbReference type="Proteomes" id="UP000051217"/>
    </source>
</evidence>
<keyword evidence="4 6" id="KW-1133">Transmembrane helix</keyword>
<reference evidence="7 8" key="1">
    <citation type="journal article" date="2015" name="Genome Announc.">
        <title>Expanding the biotechnology potential of lactobacilli through comparative genomics of 213 strains and associated genera.</title>
        <authorList>
            <person name="Sun Z."/>
            <person name="Harris H.M."/>
            <person name="McCann A."/>
            <person name="Guo C."/>
            <person name="Argimon S."/>
            <person name="Zhang W."/>
            <person name="Yang X."/>
            <person name="Jeffery I.B."/>
            <person name="Cooney J.C."/>
            <person name="Kagawa T.F."/>
            <person name="Liu W."/>
            <person name="Song Y."/>
            <person name="Salvetti E."/>
            <person name="Wrobel A."/>
            <person name="Rasinkangas P."/>
            <person name="Parkhill J."/>
            <person name="Rea M.C."/>
            <person name="O'Sullivan O."/>
            <person name="Ritari J."/>
            <person name="Douillard F.P."/>
            <person name="Paul Ross R."/>
            <person name="Yang R."/>
            <person name="Briner A.E."/>
            <person name="Felis G.E."/>
            <person name="de Vos W.M."/>
            <person name="Barrangou R."/>
            <person name="Klaenhammer T.R."/>
            <person name="Caufield P.W."/>
            <person name="Cui Y."/>
            <person name="Zhang H."/>
            <person name="O'Toole P.W."/>
        </authorList>
    </citation>
    <scope>NUCLEOTIDE SEQUENCE [LARGE SCALE GENOMIC DNA]</scope>
    <source>
        <strain evidence="7 8">DSM 15836</strain>
    </source>
</reference>
<protein>
    <submittedName>
        <fullName evidence="7">Manganese transport protein MntH</fullName>
    </submittedName>
</protein>
<dbReference type="PRINTS" id="PR00447">
    <property type="entry name" value="NATRESASSCMP"/>
</dbReference>
<feature type="transmembrane region" description="Helical" evidence="6">
    <location>
        <begin position="366"/>
        <end position="383"/>
    </location>
</feature>
<feature type="transmembrane region" description="Helical" evidence="6">
    <location>
        <begin position="223"/>
        <end position="242"/>
    </location>
</feature>
<name>A0ABR5PK78_9LACO</name>
<feature type="transmembrane region" description="Helical" evidence="6">
    <location>
        <begin position="178"/>
        <end position="198"/>
    </location>
</feature>
<dbReference type="PANTHER" id="PTHR11706">
    <property type="entry name" value="SOLUTE CARRIER PROTEIN FAMILY 11 MEMBER"/>
    <property type="match status" value="1"/>
</dbReference>
<evidence type="ECO:0000256" key="6">
    <source>
        <dbReference type="SAM" id="Phobius"/>
    </source>
</evidence>
<evidence type="ECO:0000256" key="1">
    <source>
        <dbReference type="ARBA" id="ARBA00004141"/>
    </source>
</evidence>
<organism evidence="7 8">
    <name type="scientific">Ligilactobacillus acidipiscis DSM 15836</name>
    <dbReference type="NCBI Taxonomy" id="1423716"/>
    <lineage>
        <taxon>Bacteria</taxon>
        <taxon>Bacillati</taxon>
        <taxon>Bacillota</taxon>
        <taxon>Bacilli</taxon>
        <taxon>Lactobacillales</taxon>
        <taxon>Lactobacillaceae</taxon>
        <taxon>Ligilactobacillus</taxon>
    </lineage>
</organism>
<dbReference type="Pfam" id="PF01566">
    <property type="entry name" value="Nramp"/>
    <property type="match status" value="1"/>
</dbReference>
<evidence type="ECO:0000256" key="4">
    <source>
        <dbReference type="ARBA" id="ARBA00022989"/>
    </source>
</evidence>
<keyword evidence="2" id="KW-0813">Transport</keyword>